<keyword evidence="4" id="KW-0560">Oxidoreductase</keyword>
<evidence type="ECO:0000259" key="8">
    <source>
        <dbReference type="Pfam" id="PF08546"/>
    </source>
</evidence>
<name>A0AA39QYK1_9LECA</name>
<feature type="compositionally biased region" description="Polar residues" evidence="6">
    <location>
        <begin position="31"/>
        <end position="44"/>
    </location>
</feature>
<dbReference type="GO" id="GO:0005739">
    <property type="term" value="C:mitochondrion"/>
    <property type="evidence" value="ECO:0007669"/>
    <property type="project" value="TreeGrafter"/>
</dbReference>
<feature type="compositionally biased region" description="Basic and acidic residues" evidence="6">
    <location>
        <begin position="17"/>
        <end position="26"/>
    </location>
</feature>
<feature type="domain" description="Ketopantoate reductase C-terminal" evidence="8">
    <location>
        <begin position="234"/>
        <end position="364"/>
    </location>
</feature>
<evidence type="ECO:0000256" key="3">
    <source>
        <dbReference type="ARBA" id="ARBA00022857"/>
    </source>
</evidence>
<dbReference type="InterPro" id="IPR050838">
    <property type="entry name" value="Ketopantoate_reductase"/>
</dbReference>
<dbReference type="Proteomes" id="UP001166286">
    <property type="component" value="Unassembled WGS sequence"/>
</dbReference>
<dbReference type="InterPro" id="IPR008927">
    <property type="entry name" value="6-PGluconate_DH-like_C_sf"/>
</dbReference>
<dbReference type="InterPro" id="IPR013752">
    <property type="entry name" value="KPA_reductase"/>
</dbReference>
<accession>A0AA39QYK1</accession>
<evidence type="ECO:0000256" key="1">
    <source>
        <dbReference type="ARBA" id="ARBA00007870"/>
    </source>
</evidence>
<evidence type="ECO:0000256" key="6">
    <source>
        <dbReference type="SAM" id="MobiDB-lite"/>
    </source>
</evidence>
<dbReference type="PANTHER" id="PTHR43765:SF2">
    <property type="entry name" value="2-DEHYDROPANTOATE 2-REDUCTASE"/>
    <property type="match status" value="1"/>
</dbReference>
<dbReference type="PANTHER" id="PTHR43765">
    <property type="entry name" value="2-DEHYDROPANTOATE 2-REDUCTASE-RELATED"/>
    <property type="match status" value="1"/>
</dbReference>
<dbReference type="InterPro" id="IPR013332">
    <property type="entry name" value="KPR_N"/>
</dbReference>
<feature type="domain" description="Ketopantoate reductase N-terminal" evidence="7">
    <location>
        <begin position="82"/>
        <end position="190"/>
    </location>
</feature>
<dbReference type="GO" id="GO:0015940">
    <property type="term" value="P:pantothenate biosynthetic process"/>
    <property type="evidence" value="ECO:0007669"/>
    <property type="project" value="InterPro"/>
</dbReference>
<dbReference type="SUPFAM" id="SSF51735">
    <property type="entry name" value="NAD(P)-binding Rossmann-fold domains"/>
    <property type="match status" value="1"/>
</dbReference>
<dbReference type="GO" id="GO:0008677">
    <property type="term" value="F:2-dehydropantoate 2-reductase activity"/>
    <property type="evidence" value="ECO:0007669"/>
    <property type="project" value="UniProtKB-EC"/>
</dbReference>
<evidence type="ECO:0000256" key="4">
    <source>
        <dbReference type="ARBA" id="ARBA00023002"/>
    </source>
</evidence>
<dbReference type="NCBIfam" id="TIGR00745">
    <property type="entry name" value="apbA_panE"/>
    <property type="match status" value="1"/>
</dbReference>
<dbReference type="InterPro" id="IPR003710">
    <property type="entry name" value="ApbA"/>
</dbReference>
<comment type="similarity">
    <text evidence="1">Belongs to the ketopantoate reductase family.</text>
</comment>
<reference evidence="9" key="1">
    <citation type="submission" date="2023-03" db="EMBL/GenBank/DDBJ databases">
        <title>Complete genome of Cladonia borealis.</title>
        <authorList>
            <person name="Park H."/>
        </authorList>
    </citation>
    <scope>NUCLEOTIDE SEQUENCE</scope>
    <source>
        <strain evidence="9">ANT050790</strain>
    </source>
</reference>
<sequence length="385" mass="43150">MQRTFSSAQENPSGLTQKEDTEEHLIASRFLEQSNSVTRNSQAQIPEPDDATSPNSISEAREPLDQEDEMNSWFSEAVATTQDGHAAKLGQKGTNDEDSEEIIYNLIVSVKAPQTVKAIQRVTHRLTRESTIMFLQNGMGILDEVNEQLFPDEKYRPTYVVGVVTHGLYSHGPFSVEHAGEGTIALGAMPRMPQDKPAENETLAELAPSARYLMRTMTRTPVFVAIGFPPTGLLQQQLDKLVVNCIINPITAIIDCKNGALLSNMYFTRVIRLLLAEISIVIQSMPELKNVPNVKMRFDTLRLERIVFSIANKTAENHSSMLQDVRLGRQTEIDYINGYIVRRGEEVGIHCVMNYMLMHMVKGKNKIKGLEQAELLPLAGRRRGR</sequence>
<comment type="caution">
    <text evidence="9">The sequence shown here is derived from an EMBL/GenBank/DDBJ whole genome shotgun (WGS) entry which is preliminary data.</text>
</comment>
<protein>
    <recommendedName>
        <fullName evidence="2">2-dehydropantoate 2-reductase</fullName>
        <ecNumber evidence="2">1.1.1.169</ecNumber>
    </recommendedName>
    <alternativeName>
        <fullName evidence="5">Ketopantoate reductase</fullName>
    </alternativeName>
</protein>
<dbReference type="Gene3D" id="3.40.50.720">
    <property type="entry name" value="NAD(P)-binding Rossmann-like Domain"/>
    <property type="match status" value="1"/>
</dbReference>
<dbReference type="GO" id="GO:0050661">
    <property type="term" value="F:NADP binding"/>
    <property type="evidence" value="ECO:0007669"/>
    <property type="project" value="TreeGrafter"/>
</dbReference>
<evidence type="ECO:0000256" key="5">
    <source>
        <dbReference type="ARBA" id="ARBA00032024"/>
    </source>
</evidence>
<dbReference type="EMBL" id="JAFEKC020000017">
    <property type="protein sequence ID" value="KAK0510334.1"/>
    <property type="molecule type" value="Genomic_DNA"/>
</dbReference>
<dbReference type="InterPro" id="IPR036291">
    <property type="entry name" value="NAD(P)-bd_dom_sf"/>
</dbReference>
<gene>
    <name evidence="9" type="ORF">JMJ35_007728</name>
</gene>
<evidence type="ECO:0000259" key="7">
    <source>
        <dbReference type="Pfam" id="PF02558"/>
    </source>
</evidence>
<keyword evidence="10" id="KW-1185">Reference proteome</keyword>
<dbReference type="EC" id="1.1.1.169" evidence="2"/>
<feature type="region of interest" description="Disordered" evidence="6">
    <location>
        <begin position="1"/>
        <end position="68"/>
    </location>
</feature>
<feature type="compositionally biased region" description="Polar residues" evidence="6">
    <location>
        <begin position="1"/>
        <end position="16"/>
    </location>
</feature>
<dbReference type="InterPro" id="IPR013328">
    <property type="entry name" value="6PGD_dom2"/>
</dbReference>
<evidence type="ECO:0000313" key="10">
    <source>
        <dbReference type="Proteomes" id="UP001166286"/>
    </source>
</evidence>
<evidence type="ECO:0000313" key="9">
    <source>
        <dbReference type="EMBL" id="KAK0510334.1"/>
    </source>
</evidence>
<evidence type="ECO:0000256" key="2">
    <source>
        <dbReference type="ARBA" id="ARBA00013014"/>
    </source>
</evidence>
<dbReference type="Pfam" id="PF08546">
    <property type="entry name" value="ApbA_C"/>
    <property type="match status" value="1"/>
</dbReference>
<proteinExistence type="inferred from homology"/>
<organism evidence="9 10">
    <name type="scientific">Cladonia borealis</name>
    <dbReference type="NCBI Taxonomy" id="184061"/>
    <lineage>
        <taxon>Eukaryota</taxon>
        <taxon>Fungi</taxon>
        <taxon>Dikarya</taxon>
        <taxon>Ascomycota</taxon>
        <taxon>Pezizomycotina</taxon>
        <taxon>Lecanoromycetes</taxon>
        <taxon>OSLEUM clade</taxon>
        <taxon>Lecanoromycetidae</taxon>
        <taxon>Lecanorales</taxon>
        <taxon>Lecanorineae</taxon>
        <taxon>Cladoniaceae</taxon>
        <taxon>Cladonia</taxon>
    </lineage>
</organism>
<dbReference type="Gene3D" id="1.10.1040.10">
    <property type="entry name" value="N-(1-d-carboxylethyl)-l-norvaline Dehydrogenase, domain 2"/>
    <property type="match status" value="1"/>
</dbReference>
<keyword evidence="3" id="KW-0521">NADP</keyword>
<dbReference type="Pfam" id="PF02558">
    <property type="entry name" value="ApbA"/>
    <property type="match status" value="1"/>
</dbReference>
<dbReference type="AlphaFoldDB" id="A0AA39QYK1"/>
<dbReference type="SUPFAM" id="SSF48179">
    <property type="entry name" value="6-phosphogluconate dehydrogenase C-terminal domain-like"/>
    <property type="match status" value="1"/>
</dbReference>